<dbReference type="InterPro" id="IPR000524">
    <property type="entry name" value="Tscrpt_reg_HTH_GntR"/>
</dbReference>
<dbReference type="InterPro" id="IPR036390">
    <property type="entry name" value="WH_DNA-bd_sf"/>
</dbReference>
<dbReference type="PANTHER" id="PTHR43537">
    <property type="entry name" value="TRANSCRIPTIONAL REGULATOR, GNTR FAMILY"/>
    <property type="match status" value="1"/>
</dbReference>
<evidence type="ECO:0000313" key="6">
    <source>
        <dbReference type="Proteomes" id="UP000199283"/>
    </source>
</evidence>
<protein>
    <submittedName>
        <fullName evidence="5">Transcriptional regulator, GntR family</fullName>
    </submittedName>
</protein>
<dbReference type="AlphaFoldDB" id="A0A1H7LBX8"/>
<dbReference type="Pfam" id="PF07729">
    <property type="entry name" value="FCD"/>
    <property type="match status" value="1"/>
</dbReference>
<dbReference type="InterPro" id="IPR008920">
    <property type="entry name" value="TF_FadR/GntR_C"/>
</dbReference>
<feature type="domain" description="GntR C-terminal" evidence="4">
    <location>
        <begin position="79"/>
        <end position="213"/>
    </location>
</feature>
<dbReference type="RefSeq" id="WP_175495809.1">
    <property type="nucleotide sequence ID" value="NZ_FNZQ01000002.1"/>
</dbReference>
<keyword evidence="6" id="KW-1185">Reference proteome</keyword>
<dbReference type="Gene3D" id="1.20.120.530">
    <property type="entry name" value="GntR ligand-binding domain-like"/>
    <property type="match status" value="1"/>
</dbReference>
<dbReference type="SUPFAM" id="SSF46785">
    <property type="entry name" value="Winged helix' DNA-binding domain"/>
    <property type="match status" value="1"/>
</dbReference>
<dbReference type="EMBL" id="FNZQ01000002">
    <property type="protein sequence ID" value="SEK96045.1"/>
    <property type="molecule type" value="Genomic_DNA"/>
</dbReference>
<evidence type="ECO:0000256" key="1">
    <source>
        <dbReference type="ARBA" id="ARBA00023015"/>
    </source>
</evidence>
<dbReference type="GO" id="GO:0003700">
    <property type="term" value="F:DNA-binding transcription factor activity"/>
    <property type="evidence" value="ECO:0007669"/>
    <property type="project" value="InterPro"/>
</dbReference>
<evidence type="ECO:0000256" key="2">
    <source>
        <dbReference type="ARBA" id="ARBA00023125"/>
    </source>
</evidence>
<dbReference type="Gene3D" id="1.10.10.10">
    <property type="entry name" value="Winged helix-like DNA-binding domain superfamily/Winged helix DNA-binding domain"/>
    <property type="match status" value="1"/>
</dbReference>
<dbReference type="GO" id="GO:0003677">
    <property type="term" value="F:DNA binding"/>
    <property type="evidence" value="ECO:0007669"/>
    <property type="project" value="UniProtKB-KW"/>
</dbReference>
<dbReference type="PANTHER" id="PTHR43537:SF24">
    <property type="entry name" value="GLUCONATE OPERON TRANSCRIPTIONAL REPRESSOR"/>
    <property type="match status" value="1"/>
</dbReference>
<proteinExistence type="predicted"/>
<sequence>MPAERTGTPDIYADLERRLMTAGFASGAKLMPSALQHEYGCSANTVRDVLLQLSKVGLVDFEMQRGFRARRISAARRSDIARFRILLEQEGAVGSMRQGGLAWEARLTAAHHSLSHIEREIERQGKMGSLLGLWSDAELTFHETLISACEMPVLIETFASIYKQFRQQITGLEEAYSPEFLHHIVAEHQAILDAALSRDEDALRAAIRHHQRRHFG</sequence>
<dbReference type="SMART" id="SM00895">
    <property type="entry name" value="FCD"/>
    <property type="match status" value="1"/>
</dbReference>
<gene>
    <name evidence="5" type="ORF">SAMN04488526_1668</name>
</gene>
<organism evidence="5 6">
    <name type="scientific">Jannaschia helgolandensis</name>
    <dbReference type="NCBI Taxonomy" id="188906"/>
    <lineage>
        <taxon>Bacteria</taxon>
        <taxon>Pseudomonadati</taxon>
        <taxon>Pseudomonadota</taxon>
        <taxon>Alphaproteobacteria</taxon>
        <taxon>Rhodobacterales</taxon>
        <taxon>Roseobacteraceae</taxon>
        <taxon>Jannaschia</taxon>
    </lineage>
</organism>
<evidence type="ECO:0000259" key="4">
    <source>
        <dbReference type="SMART" id="SM00895"/>
    </source>
</evidence>
<evidence type="ECO:0000256" key="3">
    <source>
        <dbReference type="ARBA" id="ARBA00023163"/>
    </source>
</evidence>
<dbReference type="Pfam" id="PF00392">
    <property type="entry name" value="GntR"/>
    <property type="match status" value="1"/>
</dbReference>
<accession>A0A1H7LBX8</accession>
<reference evidence="5 6" key="1">
    <citation type="submission" date="2016-10" db="EMBL/GenBank/DDBJ databases">
        <authorList>
            <person name="de Groot N.N."/>
        </authorList>
    </citation>
    <scope>NUCLEOTIDE SEQUENCE [LARGE SCALE GENOMIC DNA]</scope>
    <source>
        <strain evidence="5 6">DSM 14858</strain>
    </source>
</reference>
<keyword evidence="2" id="KW-0238">DNA-binding</keyword>
<evidence type="ECO:0000313" key="5">
    <source>
        <dbReference type="EMBL" id="SEK96045.1"/>
    </source>
</evidence>
<dbReference type="STRING" id="188906.SAMN04488526_1668"/>
<name>A0A1H7LBX8_9RHOB</name>
<keyword evidence="1" id="KW-0805">Transcription regulation</keyword>
<dbReference type="InterPro" id="IPR036388">
    <property type="entry name" value="WH-like_DNA-bd_sf"/>
</dbReference>
<dbReference type="SUPFAM" id="SSF48008">
    <property type="entry name" value="GntR ligand-binding domain-like"/>
    <property type="match status" value="1"/>
</dbReference>
<dbReference type="Proteomes" id="UP000199283">
    <property type="component" value="Unassembled WGS sequence"/>
</dbReference>
<dbReference type="InterPro" id="IPR011711">
    <property type="entry name" value="GntR_C"/>
</dbReference>
<keyword evidence="3" id="KW-0804">Transcription</keyword>